<dbReference type="Proteomes" id="UP001210925">
    <property type="component" value="Unassembled WGS sequence"/>
</dbReference>
<keyword evidence="1" id="KW-1133">Transmembrane helix</keyword>
<evidence type="ECO:0000313" key="2">
    <source>
        <dbReference type="EMBL" id="KAJ3252829.1"/>
    </source>
</evidence>
<name>A0AAD5UAP3_9FUNG</name>
<sequence>MSTAYAQPTGTIQITQPVVQSSISNPIYYSIIIFILLLIVHFLIARYFIVKKTQVKSTLSIVQVEAKKPDPELRPNVVTVETVRSHDIIDLGPVLPISIPAAPPLFNIKNQKHLLFSTSSHGTEAFFDLLDRYLMLTNIKTSTSNLQEFEILQDYQDQILILRHFYNGYCYCMINDDVMGMVPLANIHLPKVEMTFVMFYDPDVPLKETSYFERIKYCRRWYPQNVFLYPIAELETIMQDGHFFPGDLFIVCGGQDLVNYSSRIYKKYGHKMQYILLNDLGE</sequence>
<keyword evidence="1" id="KW-0812">Transmembrane</keyword>
<keyword evidence="3" id="KW-1185">Reference proteome</keyword>
<organism evidence="2 3">
    <name type="scientific">Boothiomyces macroporosus</name>
    <dbReference type="NCBI Taxonomy" id="261099"/>
    <lineage>
        <taxon>Eukaryota</taxon>
        <taxon>Fungi</taxon>
        <taxon>Fungi incertae sedis</taxon>
        <taxon>Chytridiomycota</taxon>
        <taxon>Chytridiomycota incertae sedis</taxon>
        <taxon>Chytridiomycetes</taxon>
        <taxon>Rhizophydiales</taxon>
        <taxon>Terramycetaceae</taxon>
        <taxon>Boothiomyces</taxon>
    </lineage>
</organism>
<evidence type="ECO:0000313" key="3">
    <source>
        <dbReference type="Proteomes" id="UP001210925"/>
    </source>
</evidence>
<dbReference type="EMBL" id="JADGKB010000128">
    <property type="protein sequence ID" value="KAJ3252829.1"/>
    <property type="molecule type" value="Genomic_DNA"/>
</dbReference>
<comment type="caution">
    <text evidence="2">The sequence shown here is derived from an EMBL/GenBank/DDBJ whole genome shotgun (WGS) entry which is preliminary data.</text>
</comment>
<protein>
    <submittedName>
        <fullName evidence="2">Uncharacterized protein</fullName>
    </submittedName>
</protein>
<dbReference type="AlphaFoldDB" id="A0AAD5UAP3"/>
<gene>
    <name evidence="2" type="ORF">HK103_001123</name>
</gene>
<feature type="transmembrane region" description="Helical" evidence="1">
    <location>
        <begin position="27"/>
        <end position="49"/>
    </location>
</feature>
<proteinExistence type="predicted"/>
<accession>A0AAD5UAP3</accession>
<reference evidence="2" key="1">
    <citation type="submission" date="2020-05" db="EMBL/GenBank/DDBJ databases">
        <title>Phylogenomic resolution of chytrid fungi.</title>
        <authorList>
            <person name="Stajich J.E."/>
            <person name="Amses K."/>
            <person name="Simmons R."/>
            <person name="Seto K."/>
            <person name="Myers J."/>
            <person name="Bonds A."/>
            <person name="Quandt C.A."/>
            <person name="Barry K."/>
            <person name="Liu P."/>
            <person name="Grigoriev I."/>
            <person name="Longcore J.E."/>
            <person name="James T.Y."/>
        </authorList>
    </citation>
    <scope>NUCLEOTIDE SEQUENCE</scope>
    <source>
        <strain evidence="2">PLAUS21</strain>
    </source>
</reference>
<evidence type="ECO:0000256" key="1">
    <source>
        <dbReference type="SAM" id="Phobius"/>
    </source>
</evidence>
<keyword evidence="1" id="KW-0472">Membrane</keyword>